<keyword evidence="1" id="KW-1133">Transmembrane helix</keyword>
<evidence type="ECO:0000313" key="2">
    <source>
        <dbReference type="EMBL" id="PWA40775.1"/>
    </source>
</evidence>
<keyword evidence="2" id="KW-0808">Transferase</keyword>
<dbReference type="GO" id="GO:0016301">
    <property type="term" value="F:kinase activity"/>
    <property type="evidence" value="ECO:0007669"/>
    <property type="project" value="UniProtKB-KW"/>
</dbReference>
<proteinExistence type="predicted"/>
<reference evidence="2 3" key="1">
    <citation type="journal article" date="2018" name="Mol. Plant">
        <title>The genome of Artemisia annua provides insight into the evolution of Asteraceae family and artemisinin biosynthesis.</title>
        <authorList>
            <person name="Shen Q."/>
            <person name="Zhang L."/>
            <person name="Liao Z."/>
            <person name="Wang S."/>
            <person name="Yan T."/>
            <person name="Shi P."/>
            <person name="Liu M."/>
            <person name="Fu X."/>
            <person name="Pan Q."/>
            <person name="Wang Y."/>
            <person name="Lv Z."/>
            <person name="Lu X."/>
            <person name="Zhang F."/>
            <person name="Jiang W."/>
            <person name="Ma Y."/>
            <person name="Chen M."/>
            <person name="Hao X."/>
            <person name="Li L."/>
            <person name="Tang Y."/>
            <person name="Lv G."/>
            <person name="Zhou Y."/>
            <person name="Sun X."/>
            <person name="Brodelius P.E."/>
            <person name="Rose J.K.C."/>
            <person name="Tang K."/>
        </authorList>
    </citation>
    <scope>NUCLEOTIDE SEQUENCE [LARGE SCALE GENOMIC DNA]</scope>
    <source>
        <strain evidence="3">cv. Huhao1</strain>
        <tissue evidence="2">Leaf</tissue>
    </source>
</reference>
<protein>
    <submittedName>
        <fullName evidence="2">AGC (cAMP-dependent, cGMP-dependent and protein kinase C) kinase family protein</fullName>
    </submittedName>
</protein>
<feature type="transmembrane region" description="Helical" evidence="1">
    <location>
        <begin position="33"/>
        <end position="55"/>
    </location>
</feature>
<dbReference type="EMBL" id="PKPP01013553">
    <property type="protein sequence ID" value="PWA40775.1"/>
    <property type="molecule type" value="Genomic_DNA"/>
</dbReference>
<dbReference type="STRING" id="35608.A0A2U1KVJ3"/>
<accession>A0A2U1KVJ3</accession>
<keyword evidence="3" id="KW-1185">Reference proteome</keyword>
<keyword evidence="2" id="KW-0418">Kinase</keyword>
<dbReference type="OrthoDB" id="162894at2759"/>
<keyword evidence="1" id="KW-0472">Membrane</keyword>
<dbReference type="Proteomes" id="UP000245207">
    <property type="component" value="Unassembled WGS sequence"/>
</dbReference>
<name>A0A2U1KVJ3_ARTAN</name>
<keyword evidence="1" id="KW-0812">Transmembrane</keyword>
<evidence type="ECO:0000256" key="1">
    <source>
        <dbReference type="SAM" id="Phobius"/>
    </source>
</evidence>
<sequence>MWGNFKEDLRESRVGCRREVKGFYHFPHLTFGLIFPSTAVTIFTFANLISLKIYLPNCLTFKTATFNVVKMSGFKLFTENAVQRLDAIGVVEVTFRPSAEALDPSYFMSLYIRNLEDEQVDGGSNFDDMCDTGITGGPSNKRRVTLTELKEKRDYLCIGQTSARMYLQSRRPSRKWKQSVDLAT</sequence>
<comment type="caution">
    <text evidence="2">The sequence shown here is derived from an EMBL/GenBank/DDBJ whole genome shotgun (WGS) entry which is preliminary data.</text>
</comment>
<organism evidence="2 3">
    <name type="scientific">Artemisia annua</name>
    <name type="common">Sweet wormwood</name>
    <dbReference type="NCBI Taxonomy" id="35608"/>
    <lineage>
        <taxon>Eukaryota</taxon>
        <taxon>Viridiplantae</taxon>
        <taxon>Streptophyta</taxon>
        <taxon>Embryophyta</taxon>
        <taxon>Tracheophyta</taxon>
        <taxon>Spermatophyta</taxon>
        <taxon>Magnoliopsida</taxon>
        <taxon>eudicotyledons</taxon>
        <taxon>Gunneridae</taxon>
        <taxon>Pentapetalae</taxon>
        <taxon>asterids</taxon>
        <taxon>campanulids</taxon>
        <taxon>Asterales</taxon>
        <taxon>Asteraceae</taxon>
        <taxon>Asteroideae</taxon>
        <taxon>Anthemideae</taxon>
        <taxon>Artemisiinae</taxon>
        <taxon>Artemisia</taxon>
    </lineage>
</organism>
<gene>
    <name evidence="2" type="ORF">CTI12_AA559800</name>
</gene>
<dbReference type="AlphaFoldDB" id="A0A2U1KVJ3"/>
<evidence type="ECO:0000313" key="3">
    <source>
        <dbReference type="Proteomes" id="UP000245207"/>
    </source>
</evidence>